<reference evidence="1" key="1">
    <citation type="submission" date="2019-10" db="EMBL/GenBank/DDBJ databases">
        <title>Conservation and host-specific expression of non-tandemly repeated heterogenous ribosome RNA gene in arbuscular mycorrhizal fungi.</title>
        <authorList>
            <person name="Maeda T."/>
            <person name="Kobayashi Y."/>
            <person name="Nakagawa T."/>
            <person name="Ezawa T."/>
            <person name="Yamaguchi K."/>
            <person name="Bino T."/>
            <person name="Nishimoto Y."/>
            <person name="Shigenobu S."/>
            <person name="Kawaguchi M."/>
        </authorList>
    </citation>
    <scope>NUCLEOTIDE SEQUENCE</scope>
    <source>
        <strain evidence="1">HR1</strain>
    </source>
</reference>
<name>A0A8H3QFF3_9GLOM</name>
<evidence type="ECO:0000313" key="2">
    <source>
        <dbReference type="Proteomes" id="UP000615446"/>
    </source>
</evidence>
<sequence>MVRSCNILEFEKLLINCQYLNGLYIIIENNIWFDDGDHTFNWNLLFEALIRSSPIDLFKFKFYFYDALKLESLKLFLDNWKEELKHGELLKSITITGRSLPMYNKLIAEKLRSPGPFPADLPRI</sequence>
<proteinExistence type="predicted"/>
<dbReference type="OrthoDB" id="2348181at2759"/>
<gene>
    <name evidence="1" type="ORF">RCL2_000467000</name>
</gene>
<dbReference type="EMBL" id="BLAL01000030">
    <property type="protein sequence ID" value="GES77286.1"/>
    <property type="molecule type" value="Genomic_DNA"/>
</dbReference>
<dbReference type="Proteomes" id="UP000615446">
    <property type="component" value="Unassembled WGS sequence"/>
</dbReference>
<protein>
    <submittedName>
        <fullName evidence="1">Uncharacterized protein</fullName>
    </submittedName>
</protein>
<dbReference type="AlphaFoldDB" id="A0A8H3QFF3"/>
<comment type="caution">
    <text evidence="1">The sequence shown here is derived from an EMBL/GenBank/DDBJ whole genome shotgun (WGS) entry which is preliminary data.</text>
</comment>
<accession>A0A8H3QFF3</accession>
<evidence type="ECO:0000313" key="1">
    <source>
        <dbReference type="EMBL" id="GES77286.1"/>
    </source>
</evidence>
<organism evidence="1 2">
    <name type="scientific">Rhizophagus clarus</name>
    <dbReference type="NCBI Taxonomy" id="94130"/>
    <lineage>
        <taxon>Eukaryota</taxon>
        <taxon>Fungi</taxon>
        <taxon>Fungi incertae sedis</taxon>
        <taxon>Mucoromycota</taxon>
        <taxon>Glomeromycotina</taxon>
        <taxon>Glomeromycetes</taxon>
        <taxon>Glomerales</taxon>
        <taxon>Glomeraceae</taxon>
        <taxon>Rhizophagus</taxon>
    </lineage>
</organism>